<comment type="caution">
    <text evidence="1">The sequence shown here is derived from an EMBL/GenBank/DDBJ whole genome shotgun (WGS) entry which is preliminary data.</text>
</comment>
<sequence>MPLSRIDDVLTRRLPAACQRVFDVARLREVARLDPQPGGSEFLPLVLDTFGSSLTQHQGHVQAAQRDRNGQQLCQIVHTLKTSALGVGALRLGDCAARLDASLKALSCSAASVVQLQALVVELLQEVDFALKAVSALVHELKGQDELGHGTVSRPGGLRRRAG</sequence>
<dbReference type="EMBL" id="JAWDIE010000017">
    <property type="protein sequence ID" value="MEJ7138971.1"/>
    <property type="molecule type" value="Genomic_DNA"/>
</dbReference>
<keyword evidence="2" id="KW-1185">Reference proteome</keyword>
<reference evidence="1" key="1">
    <citation type="submission" date="2023-10" db="EMBL/GenBank/DDBJ databases">
        <title>Amphibacter perezi, gen. nov., sp. nov. a novel taxa of the family Comamonadaceae, class Betaproteobacteria isolated from the skin microbiota of Pelophylax perezi from different populations.</title>
        <authorList>
            <person name="Costa S."/>
            <person name="Proenca D.N."/>
            <person name="Lopes I."/>
            <person name="Morais P.V."/>
        </authorList>
    </citation>
    <scope>NUCLEOTIDE SEQUENCE</scope>
    <source>
        <strain evidence="1">SL12-8</strain>
    </source>
</reference>
<gene>
    <name evidence="1" type="ORF">RV045_11105</name>
</gene>
<organism evidence="1 2">
    <name type="scientific">Amphibiibacter pelophylacis</name>
    <dbReference type="NCBI Taxonomy" id="1799477"/>
    <lineage>
        <taxon>Bacteria</taxon>
        <taxon>Pseudomonadati</taxon>
        <taxon>Pseudomonadota</taxon>
        <taxon>Betaproteobacteria</taxon>
        <taxon>Burkholderiales</taxon>
        <taxon>Sphaerotilaceae</taxon>
        <taxon>Amphibiibacter</taxon>
    </lineage>
</organism>
<accession>A0ACC6P430</accession>
<proteinExistence type="predicted"/>
<name>A0ACC6P430_9BURK</name>
<protein>
    <submittedName>
        <fullName evidence="1">Hpt domain-containing protein</fullName>
    </submittedName>
</protein>
<dbReference type="Proteomes" id="UP001364695">
    <property type="component" value="Unassembled WGS sequence"/>
</dbReference>
<evidence type="ECO:0000313" key="1">
    <source>
        <dbReference type="EMBL" id="MEJ7138971.1"/>
    </source>
</evidence>
<evidence type="ECO:0000313" key="2">
    <source>
        <dbReference type="Proteomes" id="UP001364695"/>
    </source>
</evidence>